<feature type="signal peptide" evidence="2">
    <location>
        <begin position="1"/>
        <end position="20"/>
    </location>
</feature>
<keyword evidence="2" id="KW-0732">Signal</keyword>
<dbReference type="PANTHER" id="PTHR35333">
    <property type="entry name" value="BETA-LACTAMASE"/>
    <property type="match status" value="1"/>
</dbReference>
<name>A0ABR6BF35_9PSEU</name>
<proteinExistence type="predicted"/>
<reference evidence="3 4" key="1">
    <citation type="submission" date="2020-08" db="EMBL/GenBank/DDBJ databases">
        <title>Genomic Encyclopedia of Archaeal and Bacterial Type Strains, Phase II (KMG-II): from individual species to whole genera.</title>
        <authorList>
            <person name="Goeker M."/>
        </authorList>
    </citation>
    <scope>NUCLEOTIDE SEQUENCE [LARGE SCALE GENOMIC DNA]</scope>
    <source>
        <strain evidence="3 4">DSM 43850</strain>
    </source>
</reference>
<accession>A0ABR6BF35</accession>
<dbReference type="RefSeq" id="WP_182837346.1">
    <property type="nucleotide sequence ID" value="NZ_BAAABQ010000084.1"/>
</dbReference>
<dbReference type="InterPro" id="IPR012338">
    <property type="entry name" value="Beta-lactam/transpept-like"/>
</dbReference>
<dbReference type="SUPFAM" id="SSF56601">
    <property type="entry name" value="beta-lactamase/transpeptidase-like"/>
    <property type="match status" value="1"/>
</dbReference>
<feature type="region of interest" description="Disordered" evidence="1">
    <location>
        <begin position="34"/>
        <end position="65"/>
    </location>
</feature>
<evidence type="ECO:0008006" key="5">
    <source>
        <dbReference type="Google" id="ProtNLM"/>
    </source>
</evidence>
<protein>
    <recommendedName>
        <fullName evidence="5">Beta-lactamase class A</fullName>
    </recommendedName>
</protein>
<evidence type="ECO:0000313" key="3">
    <source>
        <dbReference type="EMBL" id="MBA8925474.1"/>
    </source>
</evidence>
<evidence type="ECO:0000256" key="2">
    <source>
        <dbReference type="SAM" id="SignalP"/>
    </source>
</evidence>
<feature type="compositionally biased region" description="Low complexity" evidence="1">
    <location>
        <begin position="34"/>
        <end position="64"/>
    </location>
</feature>
<comment type="caution">
    <text evidence="3">The sequence shown here is derived from an EMBL/GenBank/DDBJ whole genome shotgun (WGS) entry which is preliminary data.</text>
</comment>
<dbReference type="InterPro" id="IPR000871">
    <property type="entry name" value="Beta-lactam_class-A"/>
</dbReference>
<gene>
    <name evidence="3" type="ORF">BC739_002673</name>
</gene>
<dbReference type="Proteomes" id="UP000517916">
    <property type="component" value="Unassembled WGS sequence"/>
</dbReference>
<keyword evidence="4" id="KW-1185">Reference proteome</keyword>
<evidence type="ECO:0000313" key="4">
    <source>
        <dbReference type="Proteomes" id="UP000517916"/>
    </source>
</evidence>
<organism evidence="3 4">
    <name type="scientific">Kutzneria viridogrisea</name>
    <dbReference type="NCBI Taxonomy" id="47990"/>
    <lineage>
        <taxon>Bacteria</taxon>
        <taxon>Bacillati</taxon>
        <taxon>Actinomycetota</taxon>
        <taxon>Actinomycetes</taxon>
        <taxon>Pseudonocardiales</taxon>
        <taxon>Pseudonocardiaceae</taxon>
        <taxon>Kutzneria</taxon>
    </lineage>
</organism>
<dbReference type="Gene3D" id="3.40.710.10">
    <property type="entry name" value="DD-peptidase/beta-lactamase superfamily"/>
    <property type="match status" value="1"/>
</dbReference>
<sequence length="306" mass="31327">MKRLPTTLGLLATTAVVAVAVSVSSPVATTLAAVKQPATPTTTSTRPSATTTPPQTTTTTTTPPRVDPGVLAQQVVSAVQSTAPGSKVGLLVVDTSTGTTLASANASEQFYTASVVKLLIALDLLSSQNWAPDADTQARVHQMLAYSDDSIADALWDADGGNSIVSREVARIGLTGTQPPDDETQWGETLMTAQDVAAVYHYITTAVPEPSRGLLLTALSGAAQTAADGTDQYFGIPDALPGTSWAIKQGWMQLYTESVLNTTGLVGPNLRYALVLLGSLPAGTSTATGDAALTAGVAALRSTVTS</sequence>
<feature type="chain" id="PRO_5046696617" description="Beta-lactamase class A" evidence="2">
    <location>
        <begin position="21"/>
        <end position="306"/>
    </location>
</feature>
<dbReference type="EMBL" id="JACJID010000002">
    <property type="protein sequence ID" value="MBA8925474.1"/>
    <property type="molecule type" value="Genomic_DNA"/>
</dbReference>
<dbReference type="PANTHER" id="PTHR35333:SF3">
    <property type="entry name" value="BETA-LACTAMASE-TYPE TRANSPEPTIDASE FOLD CONTAINING PROTEIN"/>
    <property type="match status" value="1"/>
</dbReference>
<evidence type="ECO:0000256" key="1">
    <source>
        <dbReference type="SAM" id="MobiDB-lite"/>
    </source>
</evidence>